<dbReference type="AlphaFoldDB" id="A0A9D1MZV4"/>
<proteinExistence type="predicted"/>
<dbReference type="Proteomes" id="UP000886748">
    <property type="component" value="Unassembled WGS sequence"/>
</dbReference>
<evidence type="ECO:0000256" key="1">
    <source>
        <dbReference type="SAM" id="MobiDB-lite"/>
    </source>
</evidence>
<dbReference type="EMBL" id="DVOD01000037">
    <property type="protein sequence ID" value="HIU92519.1"/>
    <property type="molecule type" value="Genomic_DNA"/>
</dbReference>
<feature type="region of interest" description="Disordered" evidence="1">
    <location>
        <begin position="430"/>
        <end position="450"/>
    </location>
</feature>
<comment type="caution">
    <text evidence="2">The sequence shown here is derived from an EMBL/GenBank/DDBJ whole genome shotgun (WGS) entry which is preliminary data.</text>
</comment>
<sequence>MSYGITYDSSIKRTDSLSFYQSQLLEAEKEGKDTADIQVFNNDLLPMTGTEVEKEDKKLNRDFDISELVKKYKKNPADILKELNIGFSDEQKEKLAGIITDKKKLKAFLEIAQNEKLSANDIYSAMESIKNYKPSSWLKRVGNSIKTFFTDYEEFEKLAKSETVYYAGKLSENMGQIREKREDFTSEGTTQIATIMTKEPGIKDNVMHFVVKDADSKNKYYSEKDVTRAATFMSNNVKKADEYTQNAQEMEAITNEKGQIKYTANTTLDVAERVTLKNEIKSATMAVAKKSDMTEEFLGNISKNLFDNPEMSEVVEYQATAKNIDNKDKFTAGNINSTSNELVNASAKYCATYTQTVKELGQNPKLSGSDINSIASDISKHPEIKDRVMEKIQNGNYTADEIVKYSLQCAKEAQADNINDSAKTVSSVTVTNNVSSKESETTAKTSATNPIQNKTSQQAAKRFYVNKQENDTTKFKEQENEISAKVVTINGKSYDRDKVFHKLTIQFGTLAEQVLENLHDPAFLDVLKTYGSNKILLQAALEQPEVLEKLKSTCKLSKTDLAQTYEQCTNSTNTDIMLLALSTTKNAHKAIEITKHSKTFNLGDQTIDILNSSKDSIKKREELDKLYQTGVTVHLV</sequence>
<evidence type="ECO:0000313" key="3">
    <source>
        <dbReference type="Proteomes" id="UP000886748"/>
    </source>
</evidence>
<reference evidence="2" key="2">
    <citation type="journal article" date="2021" name="PeerJ">
        <title>Extensive microbial diversity within the chicken gut microbiome revealed by metagenomics and culture.</title>
        <authorList>
            <person name="Gilroy R."/>
            <person name="Ravi A."/>
            <person name="Getino M."/>
            <person name="Pursley I."/>
            <person name="Horton D.L."/>
            <person name="Alikhan N.F."/>
            <person name="Baker D."/>
            <person name="Gharbi K."/>
            <person name="Hall N."/>
            <person name="Watson M."/>
            <person name="Adriaenssens E.M."/>
            <person name="Foster-Nyarko E."/>
            <person name="Jarju S."/>
            <person name="Secka A."/>
            <person name="Antonio M."/>
            <person name="Oren A."/>
            <person name="Chaudhuri R.R."/>
            <person name="La Ragione R."/>
            <person name="Hildebrand F."/>
            <person name="Pallen M.J."/>
        </authorList>
    </citation>
    <scope>NUCLEOTIDE SEQUENCE</scope>
    <source>
        <strain evidence="2">CHK154-7741</strain>
    </source>
</reference>
<reference evidence="2" key="1">
    <citation type="submission" date="2020-10" db="EMBL/GenBank/DDBJ databases">
        <authorList>
            <person name="Gilroy R."/>
        </authorList>
    </citation>
    <scope>NUCLEOTIDE SEQUENCE</scope>
    <source>
        <strain evidence="2">CHK154-7741</strain>
    </source>
</reference>
<name>A0A9D1MZV4_9CLOT</name>
<accession>A0A9D1MZV4</accession>
<feature type="compositionally biased region" description="Low complexity" evidence="1">
    <location>
        <begin position="430"/>
        <end position="448"/>
    </location>
</feature>
<evidence type="ECO:0000313" key="2">
    <source>
        <dbReference type="EMBL" id="HIU92519.1"/>
    </source>
</evidence>
<organism evidence="2 3">
    <name type="scientific">Candidatus Limenecus avicola</name>
    <dbReference type="NCBI Taxonomy" id="2840847"/>
    <lineage>
        <taxon>Bacteria</taxon>
        <taxon>Bacillati</taxon>
        <taxon>Bacillota</taxon>
        <taxon>Clostridia</taxon>
        <taxon>Eubacteriales</taxon>
        <taxon>Clostridiaceae</taxon>
        <taxon>Clostridiaceae incertae sedis</taxon>
        <taxon>Candidatus Limenecus</taxon>
    </lineage>
</organism>
<gene>
    <name evidence="2" type="ORF">IAD26_05230</name>
</gene>
<protein>
    <submittedName>
        <fullName evidence="2">Uncharacterized protein</fullName>
    </submittedName>
</protein>